<dbReference type="InterPro" id="IPR026876">
    <property type="entry name" value="Fn3_assoc_repeat"/>
</dbReference>
<organism evidence="3 4">
    <name type="scientific">Lentisphaera araneosa HTCC2155</name>
    <dbReference type="NCBI Taxonomy" id="313628"/>
    <lineage>
        <taxon>Bacteria</taxon>
        <taxon>Pseudomonadati</taxon>
        <taxon>Lentisphaerota</taxon>
        <taxon>Lentisphaeria</taxon>
        <taxon>Lentisphaerales</taxon>
        <taxon>Lentisphaeraceae</taxon>
        <taxon>Lentisphaera</taxon>
    </lineage>
</organism>
<dbReference type="InterPro" id="IPR008929">
    <property type="entry name" value="Chondroitin_lyas"/>
</dbReference>
<dbReference type="Gene3D" id="2.70.98.70">
    <property type="match status" value="1"/>
</dbReference>
<dbReference type="Gene3D" id="1.50.10.100">
    <property type="entry name" value="Chondroitin AC/alginate lyase"/>
    <property type="match status" value="1"/>
</dbReference>
<evidence type="ECO:0000256" key="1">
    <source>
        <dbReference type="SAM" id="SignalP"/>
    </source>
</evidence>
<proteinExistence type="predicted"/>
<dbReference type="InterPro" id="IPR037524">
    <property type="entry name" value="PA14/GLEYA"/>
</dbReference>
<feature type="signal peptide" evidence="1">
    <location>
        <begin position="1"/>
        <end position="20"/>
    </location>
</feature>
<accession>A6DPU8</accession>
<dbReference type="EMBL" id="ABCK01000017">
    <property type="protein sequence ID" value="EDM26393.1"/>
    <property type="molecule type" value="Genomic_DNA"/>
</dbReference>
<gene>
    <name evidence="3" type="ORF">LNTAR_20017</name>
</gene>
<dbReference type="eggNOG" id="COG1409">
    <property type="taxonomic scope" value="Bacteria"/>
</dbReference>
<feature type="domain" description="PA14" evidence="2">
    <location>
        <begin position="1115"/>
        <end position="1304"/>
    </location>
</feature>
<keyword evidence="4" id="KW-1185">Reference proteome</keyword>
<dbReference type="Pfam" id="PF13287">
    <property type="entry name" value="Fn3_assoc"/>
    <property type="match status" value="1"/>
</dbReference>
<name>A6DPU8_9BACT</name>
<reference evidence="3 4" key="1">
    <citation type="journal article" date="2010" name="J. Bacteriol.">
        <title>Genome sequence of Lentisphaera araneosa HTCC2155T, the type species of the order Lentisphaerales in the phylum Lentisphaerae.</title>
        <authorList>
            <person name="Thrash J.C."/>
            <person name="Cho J.C."/>
            <person name="Vergin K.L."/>
            <person name="Morris R.M."/>
            <person name="Giovannoni S.J."/>
        </authorList>
    </citation>
    <scope>NUCLEOTIDE SEQUENCE [LARGE SCALE GENOMIC DNA]</scope>
    <source>
        <strain evidence="3 4">HTCC2155</strain>
    </source>
</reference>
<dbReference type="Proteomes" id="UP000004947">
    <property type="component" value="Unassembled WGS sequence"/>
</dbReference>
<protein>
    <submittedName>
        <fullName evidence="3">Putative alpha-1,2-mannosidase</fullName>
    </submittedName>
</protein>
<dbReference type="STRING" id="313628.LNTAR_20017"/>
<keyword evidence="1" id="KW-0732">Signal</keyword>
<sequence length="1308" mass="147898">MKKGLLNLALFGALISTASAQITLNGNTDHSEQGWEKYGKQELSIAEGVVGINDQSTEDTASLSHPIDPALQSLIRKHGFELAFTSRVSDANPSGTGIELHVAKAVRLVLGLNSYQNKQNIYFWDPVAKKQRSHQIDSEDFVHYRVVWTPDADGGKVSVFTNGEEVISQSHAIKLQGSASSIKIGGLRAGKARTGKLELRKLTLKPLGGNYEVMLKASKPTVKTAKLNKQAFAREFLDGLYSSFEEMHFNGLRGNKDYQKLIKLKNDGDYDKALTAFRDYFLTKLRNPQSFGLTTADLSVYSNGNTGLGAWAGPQFDVRSEPASILKLADQILAGKLAGRDIGKPGTVNWNYPHKKGAVLDYMSVPDRGLYDFSAFSPLVQAYLISGNRDYVEQYMAYLSDWTDNADYLINQHPCKIPHSTKNDPTRAFMRLFAAIVNTPNSDELIEPELFARVIDKLLKYTYSQMAYLRSNTHNWTPSMAIVIKALLFNEFKISRSLFREGVRRNVEDNAVTQNLRDGTENQQCPWYNDNYLQVYQFLRLIEARSNLPIWRENLWLKEWRTNPRRQNDIREHLMARINYTIKNRTPQNQWPSPWRGGDKRHMHLTETRIAMSPEAFNEPENAKIYQAMTNPGSGVRPDLKANWFPYGGYNTIWEGWEKDSAYGALFCSPVPGAYGAFRSRSNNNVFGLSAFGADLLIDDTVGHYMYPSSPVQVDGKDQYFHKGIHRVKPPSSHKSYQVKAWLEPSDFRWHSSEKFNLMEGVYQGNWYSDAKVKHQRLVQYIRNTPIWIVTDRMHSLDNKPHEYKQIWHIPTKPSKYAAYANEDIVVDAKNNKITATGKGETNETGTMIKQPSFSLYTFSNEQLKYDSKLLANNPKNHYQICARKEVYLRWKGTDSSQLVSLLIPRQQGVSEAEVFSELKMIKNVDSTGFSGKLADGRIVEYLSSADDTVELSLSNVVANAKSLLVVRTDNGSVNLVVLDCKALSVNGKLIALKEKNVEVSVSDDKTEIINIYRPIKPVEIFPQRNVFMDSLEVSLQSETRDVEIRYTLDNSEPTPQSTLYTVPFTIKATTTVRARAYRKGVKNNPVVLSGTYATVVSKAHFDKKTAVEPQADGGTTVGLKCSYYEGQWQQLWMNLNALKPKRTGIAKDVFDLSLIPESNPKLTTAEAPRQKYYALKYEGYIEVPEDGVYTFHAPSEYIYPNVDQGYELNVSVGNRMLPFGWNSTRKSGLNLWYPATSLHAYGNWSIALKKGLHPVKVTYADWRTNASELLNEPNTNKYIWDGVKPKLLFSGPGLNKQAIPAEWLKHK</sequence>
<evidence type="ECO:0000313" key="3">
    <source>
        <dbReference type="EMBL" id="EDM26393.1"/>
    </source>
</evidence>
<evidence type="ECO:0000259" key="2">
    <source>
        <dbReference type="PROSITE" id="PS51820"/>
    </source>
</evidence>
<dbReference type="SUPFAM" id="SSF48230">
    <property type="entry name" value="Chondroitin AC/alginate lyase"/>
    <property type="match status" value="1"/>
</dbReference>
<dbReference type="OrthoDB" id="7335480at2"/>
<dbReference type="SUPFAM" id="SSF56988">
    <property type="entry name" value="Anthrax protective antigen"/>
    <property type="match status" value="1"/>
</dbReference>
<evidence type="ECO:0000313" key="4">
    <source>
        <dbReference type="Proteomes" id="UP000004947"/>
    </source>
</evidence>
<dbReference type="PROSITE" id="PS51820">
    <property type="entry name" value="PA14"/>
    <property type="match status" value="1"/>
</dbReference>
<feature type="chain" id="PRO_5002692448" evidence="1">
    <location>
        <begin position="21"/>
        <end position="1308"/>
    </location>
</feature>
<comment type="caution">
    <text evidence="3">The sequence shown here is derived from an EMBL/GenBank/DDBJ whole genome shotgun (WGS) entry which is preliminary data.</text>
</comment>
<dbReference type="RefSeq" id="WP_007279879.1">
    <property type="nucleotide sequence ID" value="NZ_ABCK01000017.1"/>
</dbReference>